<dbReference type="EMBL" id="JBHTJO010000001">
    <property type="protein sequence ID" value="MFD0987546.1"/>
    <property type="molecule type" value="Genomic_DNA"/>
</dbReference>
<feature type="domain" description="ATP-grasp" evidence="3">
    <location>
        <begin position="221"/>
        <end position="292"/>
    </location>
</feature>
<dbReference type="SUPFAM" id="SSF56059">
    <property type="entry name" value="Glutathione synthetase ATP-binding domain-like"/>
    <property type="match status" value="1"/>
</dbReference>
<protein>
    <submittedName>
        <fullName evidence="4">ATP-grasp domain-containing protein</fullName>
    </submittedName>
</protein>
<evidence type="ECO:0000313" key="4">
    <source>
        <dbReference type="EMBL" id="MFD0987546.1"/>
    </source>
</evidence>
<dbReference type="RefSeq" id="WP_379089642.1">
    <property type="nucleotide sequence ID" value="NZ_JBHTJO010000001.1"/>
</dbReference>
<proteinExistence type="predicted"/>
<dbReference type="Gene3D" id="3.30.470.20">
    <property type="entry name" value="ATP-grasp fold, B domain"/>
    <property type="match status" value="1"/>
</dbReference>
<evidence type="ECO:0000313" key="5">
    <source>
        <dbReference type="Proteomes" id="UP001597102"/>
    </source>
</evidence>
<gene>
    <name evidence="4" type="ORF">ACFQ2F_10620</name>
</gene>
<reference evidence="5" key="1">
    <citation type="journal article" date="2019" name="Int. J. Syst. Evol. Microbiol.">
        <title>The Global Catalogue of Microorganisms (GCM) 10K type strain sequencing project: providing services to taxonomists for standard genome sequencing and annotation.</title>
        <authorList>
            <consortium name="The Broad Institute Genomics Platform"/>
            <consortium name="The Broad Institute Genome Sequencing Center for Infectious Disease"/>
            <person name="Wu L."/>
            <person name="Ma J."/>
        </authorList>
    </citation>
    <scope>NUCLEOTIDE SEQUENCE [LARGE SCALE GENOMIC DNA]</scope>
    <source>
        <strain evidence="5">CCUG 61697</strain>
    </source>
</reference>
<sequence>MPRPSHRSGASVLIAAVSARSLAAAASRAGLTPLTVDFFADRDTQKIAAKSLTFDGPMKAGIAQDDLLDKLVRLADAAPSPPIGFLYGSGFETNPDMLEAIARRWPVLGNAAETVATVKDPARFFETLDALDIPHPKTQMTRPSSPEGWLAKRIGGAGGSHVGPATAAHSDGVYYQRQVEGVPASLLFVANGREITPLGFSAQWSAPGDRSPWRYGGAVRPADLPEAVEGRMMEAVASLVAAFGVVGLGSADFLVASDTARLLEINPRPGATLDIFDDADSPLISFHLDAVTRRKLPSLRGMSDAAASAVVFATRGVTVPAAFAWPEWASDIPKPGEHIAKDGPICTVVARERTKDQARQLAETRVRDIMAALSGVQEGFK</sequence>
<dbReference type="PROSITE" id="PS50975">
    <property type="entry name" value="ATP_GRASP"/>
    <property type="match status" value="1"/>
</dbReference>
<dbReference type="InterPro" id="IPR016677">
    <property type="entry name" value="UCP016817_carboligase"/>
</dbReference>
<feature type="signal peptide" evidence="2">
    <location>
        <begin position="1"/>
        <end position="23"/>
    </location>
</feature>
<keyword evidence="2" id="KW-0732">Signal</keyword>
<organism evidence="4 5">
    <name type="scientific">Methyloligella solikamskensis</name>
    <dbReference type="NCBI Taxonomy" id="1177756"/>
    <lineage>
        <taxon>Bacteria</taxon>
        <taxon>Pseudomonadati</taxon>
        <taxon>Pseudomonadota</taxon>
        <taxon>Alphaproteobacteria</taxon>
        <taxon>Hyphomicrobiales</taxon>
        <taxon>Hyphomicrobiaceae</taxon>
        <taxon>Methyloligella</taxon>
    </lineage>
</organism>
<dbReference type="InterPro" id="IPR011761">
    <property type="entry name" value="ATP-grasp"/>
</dbReference>
<keyword evidence="1" id="KW-0067">ATP-binding</keyword>
<evidence type="ECO:0000256" key="2">
    <source>
        <dbReference type="SAM" id="SignalP"/>
    </source>
</evidence>
<dbReference type="Proteomes" id="UP001597102">
    <property type="component" value="Unassembled WGS sequence"/>
</dbReference>
<dbReference type="Pfam" id="PF02655">
    <property type="entry name" value="ATP-grasp_3"/>
    <property type="match status" value="1"/>
</dbReference>
<keyword evidence="1" id="KW-0547">Nucleotide-binding</keyword>
<dbReference type="PIRSF" id="PIRSF016817">
    <property type="entry name" value="UCP016817_carboligase"/>
    <property type="match status" value="1"/>
</dbReference>
<comment type="caution">
    <text evidence="4">The sequence shown here is derived from an EMBL/GenBank/DDBJ whole genome shotgun (WGS) entry which is preliminary data.</text>
</comment>
<evidence type="ECO:0000256" key="1">
    <source>
        <dbReference type="PROSITE-ProRule" id="PRU00409"/>
    </source>
</evidence>
<evidence type="ECO:0000259" key="3">
    <source>
        <dbReference type="PROSITE" id="PS50975"/>
    </source>
</evidence>
<name>A0ABW3JCN8_9HYPH</name>
<dbReference type="InterPro" id="IPR003806">
    <property type="entry name" value="ATP-grasp_PylC-type"/>
</dbReference>
<accession>A0ABW3JCN8</accession>
<feature type="chain" id="PRO_5045497326" evidence="2">
    <location>
        <begin position="24"/>
        <end position="381"/>
    </location>
</feature>
<keyword evidence="5" id="KW-1185">Reference proteome</keyword>